<dbReference type="STRING" id="760192.Halhy_4402"/>
<evidence type="ECO:0000256" key="2">
    <source>
        <dbReference type="ARBA" id="ARBA00006906"/>
    </source>
</evidence>
<comment type="pathway">
    <text evidence="1">Carbohydrate acid metabolism.</text>
</comment>
<comment type="subunit">
    <text evidence="3">Homotrimer.</text>
</comment>
<keyword evidence="5" id="KW-0119">Carbohydrate metabolism</keyword>
<dbReference type="Proteomes" id="UP000008461">
    <property type="component" value="Chromosome"/>
</dbReference>
<reference evidence="6 7" key="1">
    <citation type="journal article" date="2011" name="Stand. Genomic Sci.">
        <title>Complete genome sequence of Haliscomenobacter hydrossis type strain (O).</title>
        <authorList>
            <consortium name="US DOE Joint Genome Institute (JGI-PGF)"/>
            <person name="Daligault H."/>
            <person name="Lapidus A."/>
            <person name="Zeytun A."/>
            <person name="Nolan M."/>
            <person name="Lucas S."/>
            <person name="Del Rio T.G."/>
            <person name="Tice H."/>
            <person name="Cheng J.F."/>
            <person name="Tapia R."/>
            <person name="Han C."/>
            <person name="Goodwin L."/>
            <person name="Pitluck S."/>
            <person name="Liolios K."/>
            <person name="Pagani I."/>
            <person name="Ivanova N."/>
            <person name="Huntemann M."/>
            <person name="Mavromatis K."/>
            <person name="Mikhailova N."/>
            <person name="Pati A."/>
            <person name="Chen A."/>
            <person name="Palaniappan K."/>
            <person name="Land M."/>
            <person name="Hauser L."/>
            <person name="Brambilla E.M."/>
            <person name="Rohde M."/>
            <person name="Verbarg S."/>
            <person name="Goker M."/>
            <person name="Bristow J."/>
            <person name="Eisen J.A."/>
            <person name="Markowitz V."/>
            <person name="Hugenholtz P."/>
            <person name="Kyrpides N.C."/>
            <person name="Klenk H.P."/>
            <person name="Woyke T."/>
        </authorList>
    </citation>
    <scope>NUCLEOTIDE SEQUENCE [LARGE SCALE GENOMIC DNA]</scope>
    <source>
        <strain evidence="7">ATCC 27775 / DSM 1100 / LMG 10767 / O</strain>
    </source>
</reference>
<evidence type="ECO:0000256" key="4">
    <source>
        <dbReference type="ARBA" id="ARBA00023239"/>
    </source>
</evidence>
<dbReference type="eggNOG" id="COG0800">
    <property type="taxonomic scope" value="Bacteria"/>
</dbReference>
<evidence type="ECO:0000256" key="3">
    <source>
        <dbReference type="ARBA" id="ARBA00011233"/>
    </source>
</evidence>
<dbReference type="SUPFAM" id="SSF51569">
    <property type="entry name" value="Aldolase"/>
    <property type="match status" value="1"/>
</dbReference>
<dbReference type="EMBL" id="CP002691">
    <property type="protein sequence ID" value="AEE52246.1"/>
    <property type="molecule type" value="Genomic_DNA"/>
</dbReference>
<dbReference type="InterPro" id="IPR000887">
    <property type="entry name" value="Aldlse_KDPG_KHG"/>
</dbReference>
<dbReference type="CDD" id="cd00452">
    <property type="entry name" value="KDPG_aldolase"/>
    <property type="match status" value="1"/>
</dbReference>
<keyword evidence="7" id="KW-1185">Reference proteome</keyword>
<accession>F4KQW1</accession>
<gene>
    <name evidence="6" type="ordered locus">Halhy_4402</name>
</gene>
<dbReference type="GO" id="GO:0016829">
    <property type="term" value="F:lyase activity"/>
    <property type="evidence" value="ECO:0007669"/>
    <property type="project" value="UniProtKB-KW"/>
</dbReference>
<sequence>MPRFTIQQIHEKLEASPVVPLFFHAEAAYAQKLLDACYQGGLRAFEFTNRGANAAATFAQLSKHVAANLPDLALGIGTIYRPEEAEQFLDLGADFIIQPIITAAVGEVCKRNQVAWMPGALTPNEVYQAHILGADIVKIFPGDAVGPGYIKALRGPMPQIKLMVTGGVQPNEANLREWFSAGVNYVGIGSQLIKKAEELGVAGFTAHIEELIQIVKNIRGR</sequence>
<dbReference type="InterPro" id="IPR013785">
    <property type="entry name" value="Aldolase_TIM"/>
</dbReference>
<dbReference type="PANTHER" id="PTHR30246">
    <property type="entry name" value="2-KETO-3-DEOXY-6-PHOSPHOGLUCONATE ALDOLASE"/>
    <property type="match status" value="1"/>
</dbReference>
<evidence type="ECO:0000256" key="5">
    <source>
        <dbReference type="ARBA" id="ARBA00023277"/>
    </source>
</evidence>
<dbReference type="HOGENOM" id="CLU_077795_2_0_10"/>
<dbReference type="OrthoDB" id="9802667at2"/>
<keyword evidence="4" id="KW-0456">Lyase</keyword>
<evidence type="ECO:0000313" key="6">
    <source>
        <dbReference type="EMBL" id="AEE52246.1"/>
    </source>
</evidence>
<dbReference type="RefSeq" id="WP_013766784.1">
    <property type="nucleotide sequence ID" value="NC_015510.1"/>
</dbReference>
<dbReference type="PANTHER" id="PTHR30246:SF1">
    <property type="entry name" value="2-DEHYDRO-3-DEOXY-6-PHOSPHOGALACTONATE ALDOLASE-RELATED"/>
    <property type="match status" value="1"/>
</dbReference>
<reference key="2">
    <citation type="submission" date="2011-04" db="EMBL/GenBank/DDBJ databases">
        <title>Complete sequence of chromosome of Haliscomenobacter hydrossis DSM 1100.</title>
        <authorList>
            <consortium name="US DOE Joint Genome Institute (JGI-PGF)"/>
            <person name="Lucas S."/>
            <person name="Han J."/>
            <person name="Lapidus A."/>
            <person name="Bruce D."/>
            <person name="Goodwin L."/>
            <person name="Pitluck S."/>
            <person name="Peters L."/>
            <person name="Kyrpides N."/>
            <person name="Mavromatis K."/>
            <person name="Ivanova N."/>
            <person name="Ovchinnikova G."/>
            <person name="Pagani I."/>
            <person name="Daligault H."/>
            <person name="Detter J.C."/>
            <person name="Han C."/>
            <person name="Land M."/>
            <person name="Hauser L."/>
            <person name="Markowitz V."/>
            <person name="Cheng J.-F."/>
            <person name="Hugenholtz P."/>
            <person name="Woyke T."/>
            <person name="Wu D."/>
            <person name="Verbarg S."/>
            <person name="Frueling A."/>
            <person name="Brambilla E."/>
            <person name="Klenk H.-P."/>
            <person name="Eisen J.A."/>
        </authorList>
    </citation>
    <scope>NUCLEOTIDE SEQUENCE</scope>
    <source>
        <strain>DSM 1100</strain>
    </source>
</reference>
<dbReference type="AlphaFoldDB" id="F4KQW1"/>
<protein>
    <submittedName>
        <fullName evidence="6">KDPG and KHG aldolase</fullName>
    </submittedName>
</protein>
<name>F4KQW1_HALH1</name>
<proteinExistence type="inferred from homology"/>
<evidence type="ECO:0000313" key="7">
    <source>
        <dbReference type="Proteomes" id="UP000008461"/>
    </source>
</evidence>
<dbReference type="KEGG" id="hhy:Halhy_4402"/>
<dbReference type="Pfam" id="PF01081">
    <property type="entry name" value="Aldolase"/>
    <property type="match status" value="1"/>
</dbReference>
<comment type="similarity">
    <text evidence="2">Belongs to the KHG/KDPG aldolase family.</text>
</comment>
<organism evidence="6 7">
    <name type="scientific">Haliscomenobacter hydrossis (strain ATCC 27775 / DSM 1100 / LMG 10767 / O)</name>
    <dbReference type="NCBI Taxonomy" id="760192"/>
    <lineage>
        <taxon>Bacteria</taxon>
        <taxon>Pseudomonadati</taxon>
        <taxon>Bacteroidota</taxon>
        <taxon>Saprospiria</taxon>
        <taxon>Saprospirales</taxon>
        <taxon>Haliscomenobacteraceae</taxon>
        <taxon>Haliscomenobacter</taxon>
    </lineage>
</organism>
<evidence type="ECO:0000256" key="1">
    <source>
        <dbReference type="ARBA" id="ARBA00004761"/>
    </source>
</evidence>
<dbReference type="Gene3D" id="3.20.20.70">
    <property type="entry name" value="Aldolase class I"/>
    <property type="match status" value="1"/>
</dbReference>